<dbReference type="SUPFAM" id="SSF51395">
    <property type="entry name" value="FMN-linked oxidoreductases"/>
    <property type="match status" value="1"/>
</dbReference>
<dbReference type="GO" id="GO:0010181">
    <property type="term" value="F:FMN binding"/>
    <property type="evidence" value="ECO:0007669"/>
    <property type="project" value="InterPro"/>
</dbReference>
<evidence type="ECO:0000256" key="1">
    <source>
        <dbReference type="ARBA" id="ARBA00022630"/>
    </source>
</evidence>
<feature type="domain" description="NADH:flavin oxidoreductase/NADH oxidase N-terminal" evidence="3">
    <location>
        <begin position="68"/>
        <end position="276"/>
    </location>
</feature>
<evidence type="ECO:0000256" key="2">
    <source>
        <dbReference type="ARBA" id="ARBA00023002"/>
    </source>
</evidence>
<name>A0AAD4RAQ6_9BILA</name>
<protein>
    <submittedName>
        <fullName evidence="4">NADH:flavin oxidoreductase / NADH oxidase family domain-containing protein</fullName>
    </submittedName>
</protein>
<evidence type="ECO:0000259" key="3">
    <source>
        <dbReference type="Pfam" id="PF00724"/>
    </source>
</evidence>
<sequence>MSPRIPVINPVSPAILGEKLLFKSSKRSAENRFIKAALTERVATYVHGNPAETASEVHCTAAGRLKISYGKPRALKLEEIKNEVIRDFVFAAKFCKEAGFDGVELHSAHGYLLAQFISPTTNERNDKYGGSLENRVRLNLEIYEAIRKEIPVETGFIVGIKMNSVEFQNKGLRSEEAVFMCKEYDRVGFDFIELSGGTIERLAFNHLSDTTRAREAFFLEFAKEIKPAVKNSVVYLTGGFRTVPAMVKAIEDGVTDAIGLGRPIGAELDLPAKILAGKVQSAKRNILEDNFVVSNALCSVQMWQSQQTPFSENVDINLGILDGSDEKIANEFKDAYMKFLEKTESLLAKTNGRPLPFITTLIEHLPTDFAIKAQGA</sequence>
<dbReference type="AlphaFoldDB" id="A0AAD4RAQ6"/>
<dbReference type="EMBL" id="JAKKPZ010000004">
    <property type="protein sequence ID" value="KAI1722093.1"/>
    <property type="molecule type" value="Genomic_DNA"/>
</dbReference>
<proteinExistence type="predicted"/>
<keyword evidence="1" id="KW-0285">Flavoprotein</keyword>
<gene>
    <name evidence="4" type="ORF">DdX_04396</name>
</gene>
<dbReference type="Proteomes" id="UP001201812">
    <property type="component" value="Unassembled WGS sequence"/>
</dbReference>
<dbReference type="Gene3D" id="3.20.20.70">
    <property type="entry name" value="Aldolase class I"/>
    <property type="match status" value="1"/>
</dbReference>
<organism evidence="4 5">
    <name type="scientific">Ditylenchus destructor</name>
    <dbReference type="NCBI Taxonomy" id="166010"/>
    <lineage>
        <taxon>Eukaryota</taxon>
        <taxon>Metazoa</taxon>
        <taxon>Ecdysozoa</taxon>
        <taxon>Nematoda</taxon>
        <taxon>Chromadorea</taxon>
        <taxon>Rhabditida</taxon>
        <taxon>Tylenchina</taxon>
        <taxon>Tylenchomorpha</taxon>
        <taxon>Sphaerularioidea</taxon>
        <taxon>Anguinidae</taxon>
        <taxon>Anguininae</taxon>
        <taxon>Ditylenchus</taxon>
    </lineage>
</organism>
<reference evidence="4" key="1">
    <citation type="submission" date="2022-01" db="EMBL/GenBank/DDBJ databases">
        <title>Genome Sequence Resource for Two Populations of Ditylenchus destructor, the Migratory Endoparasitic Phytonematode.</title>
        <authorList>
            <person name="Zhang H."/>
            <person name="Lin R."/>
            <person name="Xie B."/>
        </authorList>
    </citation>
    <scope>NUCLEOTIDE SEQUENCE</scope>
    <source>
        <strain evidence="4">BazhouSP</strain>
    </source>
</reference>
<dbReference type="PANTHER" id="PTHR43656:SF5">
    <property type="entry name" value="NADH:FLAVIN OXIDOREDUCTASE_NADH OXIDASE N-TERMINAL DOMAIN-CONTAINING PROTEIN"/>
    <property type="match status" value="1"/>
</dbReference>
<comment type="caution">
    <text evidence="4">The sequence shown here is derived from an EMBL/GenBank/DDBJ whole genome shotgun (WGS) entry which is preliminary data.</text>
</comment>
<dbReference type="Pfam" id="PF00724">
    <property type="entry name" value="Oxidored_FMN"/>
    <property type="match status" value="1"/>
</dbReference>
<keyword evidence="5" id="KW-1185">Reference proteome</keyword>
<dbReference type="InterPro" id="IPR013785">
    <property type="entry name" value="Aldolase_TIM"/>
</dbReference>
<dbReference type="PANTHER" id="PTHR43656">
    <property type="entry name" value="BINDING OXIDOREDUCTASE, PUTATIVE (AFU_ORTHOLOGUE AFUA_2G08260)-RELATED"/>
    <property type="match status" value="1"/>
</dbReference>
<keyword evidence="2" id="KW-0560">Oxidoreductase</keyword>
<accession>A0AAD4RAQ6</accession>
<evidence type="ECO:0000313" key="4">
    <source>
        <dbReference type="EMBL" id="KAI1722093.1"/>
    </source>
</evidence>
<dbReference type="InterPro" id="IPR051799">
    <property type="entry name" value="NADH_flavin_oxidoreductase"/>
</dbReference>
<dbReference type="InterPro" id="IPR001155">
    <property type="entry name" value="OxRdtase_FMN_N"/>
</dbReference>
<evidence type="ECO:0000313" key="5">
    <source>
        <dbReference type="Proteomes" id="UP001201812"/>
    </source>
</evidence>
<dbReference type="GO" id="GO:0016491">
    <property type="term" value="F:oxidoreductase activity"/>
    <property type="evidence" value="ECO:0007669"/>
    <property type="project" value="UniProtKB-KW"/>
</dbReference>